<feature type="region of interest" description="Disordered" evidence="1">
    <location>
        <begin position="100"/>
        <end position="120"/>
    </location>
</feature>
<feature type="compositionally biased region" description="Low complexity" evidence="1">
    <location>
        <begin position="36"/>
        <end position="64"/>
    </location>
</feature>
<comment type="caution">
    <text evidence="3">The sequence shown here is derived from an EMBL/GenBank/DDBJ whole genome shotgun (WGS) entry which is preliminary data.</text>
</comment>
<gene>
    <name evidence="3" type="ORF">GCM10023340_14180</name>
</gene>
<protein>
    <recommendedName>
        <fullName evidence="5">Lipoprotein</fullName>
    </recommendedName>
</protein>
<evidence type="ECO:0000313" key="4">
    <source>
        <dbReference type="Proteomes" id="UP001500221"/>
    </source>
</evidence>
<evidence type="ECO:0000256" key="2">
    <source>
        <dbReference type="SAM" id="SignalP"/>
    </source>
</evidence>
<feature type="chain" id="PRO_5045471851" description="Lipoprotein" evidence="2">
    <location>
        <begin position="33"/>
        <end position="248"/>
    </location>
</feature>
<dbReference type="InterPro" id="IPR046732">
    <property type="entry name" value="DUF6624"/>
</dbReference>
<organism evidence="3 4">
    <name type="scientific">Nocardioides marinquilinus</name>
    <dbReference type="NCBI Taxonomy" id="1210400"/>
    <lineage>
        <taxon>Bacteria</taxon>
        <taxon>Bacillati</taxon>
        <taxon>Actinomycetota</taxon>
        <taxon>Actinomycetes</taxon>
        <taxon>Propionibacteriales</taxon>
        <taxon>Nocardioidaceae</taxon>
        <taxon>Nocardioides</taxon>
    </lineage>
</organism>
<sequence length="248" mass="26110">MRRILPYRGSMGRRPTRLLGSLALALACAALAAGCADDEPAAAPTTSPASSPASSPTTEPAGPSATPPSPSAPSGTPTPTDPEQPVDEAAALRRELLGMLRRDQGERTGGATSDETDVDRTERLKEILDQYGWPGWDLVGGKAETAAWAIAQHSDLDPAFQAEALELLRAEVAEGNASPGNLAYLEDRVNVGQGRPQRYGTQVGCARAGPRPATPIRDRAGLEQRRRAAGLDPYADYLAEMTRVCGRG</sequence>
<evidence type="ECO:0000256" key="1">
    <source>
        <dbReference type="SAM" id="MobiDB-lite"/>
    </source>
</evidence>
<name>A0ABP9PG55_9ACTN</name>
<dbReference type="Pfam" id="PF20329">
    <property type="entry name" value="DUF6624"/>
    <property type="match status" value="1"/>
</dbReference>
<proteinExistence type="predicted"/>
<keyword evidence="4" id="KW-1185">Reference proteome</keyword>
<accession>A0ABP9PG55</accession>
<feature type="signal peptide" evidence="2">
    <location>
        <begin position="1"/>
        <end position="32"/>
    </location>
</feature>
<dbReference type="Proteomes" id="UP001500221">
    <property type="component" value="Unassembled WGS sequence"/>
</dbReference>
<keyword evidence="2" id="KW-0732">Signal</keyword>
<evidence type="ECO:0008006" key="5">
    <source>
        <dbReference type="Google" id="ProtNLM"/>
    </source>
</evidence>
<dbReference type="PROSITE" id="PS51257">
    <property type="entry name" value="PROKAR_LIPOPROTEIN"/>
    <property type="match status" value="1"/>
</dbReference>
<feature type="region of interest" description="Disordered" evidence="1">
    <location>
        <begin position="36"/>
        <end position="85"/>
    </location>
</feature>
<reference evidence="4" key="1">
    <citation type="journal article" date="2019" name="Int. J. Syst. Evol. Microbiol.">
        <title>The Global Catalogue of Microorganisms (GCM) 10K type strain sequencing project: providing services to taxonomists for standard genome sequencing and annotation.</title>
        <authorList>
            <consortium name="The Broad Institute Genomics Platform"/>
            <consortium name="The Broad Institute Genome Sequencing Center for Infectious Disease"/>
            <person name="Wu L."/>
            <person name="Ma J."/>
        </authorList>
    </citation>
    <scope>NUCLEOTIDE SEQUENCE [LARGE SCALE GENOMIC DNA]</scope>
    <source>
        <strain evidence="4">JCM 18459</strain>
    </source>
</reference>
<evidence type="ECO:0000313" key="3">
    <source>
        <dbReference type="EMBL" id="GAA5145228.1"/>
    </source>
</evidence>
<dbReference type="EMBL" id="BAABKG010000002">
    <property type="protein sequence ID" value="GAA5145228.1"/>
    <property type="molecule type" value="Genomic_DNA"/>
</dbReference>